<dbReference type="EMBL" id="JBHUMM010000009">
    <property type="protein sequence ID" value="MFD2671145.1"/>
    <property type="molecule type" value="Genomic_DNA"/>
</dbReference>
<dbReference type="CDD" id="cd20222">
    <property type="entry name" value="PFM_parasporin-2-like"/>
    <property type="match status" value="1"/>
</dbReference>
<dbReference type="Gene3D" id="2.60.40.3040">
    <property type="match status" value="1"/>
</dbReference>
<dbReference type="CDD" id="cd21130">
    <property type="entry name" value="parasporin-2-like_N-term"/>
    <property type="match status" value="1"/>
</dbReference>
<gene>
    <name evidence="1" type="ORF">ACFSUC_05960</name>
</gene>
<comment type="caution">
    <text evidence="1">The sequence shown here is derived from an EMBL/GenBank/DDBJ whole genome shotgun (WGS) entry which is preliminary data.</text>
</comment>
<protein>
    <submittedName>
        <fullName evidence="1">Hydralysin-2</fullName>
    </submittedName>
</protein>
<dbReference type="RefSeq" id="WP_379928574.1">
    <property type="nucleotide sequence ID" value="NZ_JBHUMM010000009.1"/>
</dbReference>
<accession>A0ABW5R932</accession>
<organism evidence="1 2">
    <name type="scientific">Marinicrinis sediminis</name>
    <dbReference type="NCBI Taxonomy" id="1652465"/>
    <lineage>
        <taxon>Bacteria</taxon>
        <taxon>Bacillati</taxon>
        <taxon>Bacillota</taxon>
        <taxon>Bacilli</taxon>
        <taxon>Bacillales</taxon>
        <taxon>Paenibacillaceae</taxon>
    </lineage>
</organism>
<sequence>MSVRELFSFSDLPAVNSSPDSVRKSFQDRYGKKPDGICVNSETYYNAVQPAITEQYGMPCYKVLGEFEYEDDGESHPDEGILGSNYAVNQGDEEATISLTVDASWTEETSWSSEVTAGLTISAEVQIEGVFSTGVSFSESITVGKTQSQQSSRSVSSTVSVVVPPRSKKKVSIVGTLKKAKMKFEAPVSVQGMFGANFPDKVDGHYYWFMDANHALEQASGKIKGVIENAAIFDVQTEIGKTESL</sequence>
<dbReference type="Gene3D" id="2.60.40.4280">
    <property type="match status" value="1"/>
</dbReference>
<name>A0ABW5R932_9BACL</name>
<dbReference type="Gene3D" id="3.10.290.50">
    <property type="match status" value="1"/>
</dbReference>
<evidence type="ECO:0000313" key="1">
    <source>
        <dbReference type="EMBL" id="MFD2671145.1"/>
    </source>
</evidence>
<reference evidence="2" key="1">
    <citation type="journal article" date="2019" name="Int. J. Syst. Evol. Microbiol.">
        <title>The Global Catalogue of Microorganisms (GCM) 10K type strain sequencing project: providing services to taxonomists for standard genome sequencing and annotation.</title>
        <authorList>
            <consortium name="The Broad Institute Genomics Platform"/>
            <consortium name="The Broad Institute Genome Sequencing Center for Infectious Disease"/>
            <person name="Wu L."/>
            <person name="Ma J."/>
        </authorList>
    </citation>
    <scope>NUCLEOTIDE SEQUENCE [LARGE SCALE GENOMIC DNA]</scope>
    <source>
        <strain evidence="2">KCTC 33676</strain>
    </source>
</reference>
<dbReference type="SUPFAM" id="SSF56973">
    <property type="entry name" value="Aerolisin/ETX pore-forming domain"/>
    <property type="match status" value="1"/>
</dbReference>
<proteinExistence type="predicted"/>
<dbReference type="Proteomes" id="UP001597497">
    <property type="component" value="Unassembled WGS sequence"/>
</dbReference>
<keyword evidence="2" id="KW-1185">Reference proteome</keyword>
<evidence type="ECO:0000313" key="2">
    <source>
        <dbReference type="Proteomes" id="UP001597497"/>
    </source>
</evidence>